<dbReference type="Pfam" id="PF02609">
    <property type="entry name" value="Exonuc_VII_S"/>
    <property type="match status" value="1"/>
</dbReference>
<dbReference type="InterPro" id="IPR037004">
    <property type="entry name" value="Exonuc_VII_ssu_sf"/>
</dbReference>
<organism evidence="7 8">
    <name type="scientific">Anoxynatronum buryatiense</name>
    <dbReference type="NCBI Taxonomy" id="489973"/>
    <lineage>
        <taxon>Bacteria</taxon>
        <taxon>Bacillati</taxon>
        <taxon>Bacillota</taxon>
        <taxon>Clostridia</taxon>
        <taxon>Eubacteriales</taxon>
        <taxon>Clostridiaceae</taxon>
        <taxon>Anoxynatronum</taxon>
    </lineage>
</organism>
<dbReference type="SUPFAM" id="SSF116842">
    <property type="entry name" value="XseB-like"/>
    <property type="match status" value="1"/>
</dbReference>
<evidence type="ECO:0000313" key="8">
    <source>
        <dbReference type="Proteomes" id="UP001158066"/>
    </source>
</evidence>
<dbReference type="Proteomes" id="UP001158066">
    <property type="component" value="Unassembled WGS sequence"/>
</dbReference>
<evidence type="ECO:0000256" key="3">
    <source>
        <dbReference type="ARBA" id="ARBA00022722"/>
    </source>
</evidence>
<keyword evidence="3 6" id="KW-0540">Nuclease</keyword>
<dbReference type="PANTHER" id="PTHR34137:SF1">
    <property type="entry name" value="EXODEOXYRIBONUCLEASE 7 SMALL SUBUNIT"/>
    <property type="match status" value="1"/>
</dbReference>
<comment type="subunit">
    <text evidence="6">Heterooligomer composed of large and small subunits.</text>
</comment>
<comment type="subcellular location">
    <subcellularLocation>
        <location evidence="6">Cytoplasm</location>
    </subcellularLocation>
</comment>
<evidence type="ECO:0000256" key="1">
    <source>
        <dbReference type="ARBA" id="ARBA00009998"/>
    </source>
</evidence>
<sequence length="79" mass="9146">MAARKKTYETAFKRLEEITDKLENQSLGLEESLSLFQEGIQLYRQCHEKLTKAEETLTVVLSESDLETTKSFQNEMEDA</sequence>
<dbReference type="RefSeq" id="WP_283408516.1">
    <property type="nucleotide sequence ID" value="NZ_FXUF01000003.1"/>
</dbReference>
<protein>
    <recommendedName>
        <fullName evidence="6">Exodeoxyribonuclease 7 small subunit</fullName>
        <ecNumber evidence="6">3.1.11.6</ecNumber>
    </recommendedName>
    <alternativeName>
        <fullName evidence="6">Exodeoxyribonuclease VII small subunit</fullName>
        <shortName evidence="6">Exonuclease VII small subunit</shortName>
    </alternativeName>
</protein>
<dbReference type="HAMAP" id="MF_00337">
    <property type="entry name" value="Exonuc_7_S"/>
    <property type="match status" value="1"/>
</dbReference>
<evidence type="ECO:0000313" key="7">
    <source>
        <dbReference type="EMBL" id="SMP48477.1"/>
    </source>
</evidence>
<name>A0AA46AIC1_9CLOT</name>
<dbReference type="GO" id="GO:0006308">
    <property type="term" value="P:DNA catabolic process"/>
    <property type="evidence" value="ECO:0007669"/>
    <property type="project" value="UniProtKB-UniRule"/>
</dbReference>
<keyword evidence="2 6" id="KW-0963">Cytoplasm</keyword>
<dbReference type="GO" id="GO:0009318">
    <property type="term" value="C:exodeoxyribonuclease VII complex"/>
    <property type="evidence" value="ECO:0007669"/>
    <property type="project" value="UniProtKB-UniRule"/>
</dbReference>
<evidence type="ECO:0000256" key="4">
    <source>
        <dbReference type="ARBA" id="ARBA00022801"/>
    </source>
</evidence>
<comment type="function">
    <text evidence="6">Bidirectionally degrades single-stranded DNA into large acid-insoluble oligonucleotides, which are then degraded further into small acid-soluble oligonucleotides.</text>
</comment>
<keyword evidence="4 6" id="KW-0378">Hydrolase</keyword>
<dbReference type="GO" id="GO:0005829">
    <property type="term" value="C:cytosol"/>
    <property type="evidence" value="ECO:0007669"/>
    <property type="project" value="TreeGrafter"/>
</dbReference>
<comment type="caution">
    <text evidence="7">The sequence shown here is derived from an EMBL/GenBank/DDBJ whole genome shotgun (WGS) entry which is preliminary data.</text>
</comment>
<dbReference type="InterPro" id="IPR003761">
    <property type="entry name" value="Exonuc_VII_S"/>
</dbReference>
<reference evidence="7" key="1">
    <citation type="submission" date="2017-05" db="EMBL/GenBank/DDBJ databases">
        <authorList>
            <person name="Varghese N."/>
            <person name="Submissions S."/>
        </authorList>
    </citation>
    <scope>NUCLEOTIDE SEQUENCE</scope>
    <source>
        <strain evidence="7">Su22</strain>
    </source>
</reference>
<evidence type="ECO:0000256" key="2">
    <source>
        <dbReference type="ARBA" id="ARBA00022490"/>
    </source>
</evidence>
<accession>A0AA46AIC1</accession>
<keyword evidence="5 6" id="KW-0269">Exonuclease</keyword>
<dbReference type="PIRSF" id="PIRSF006488">
    <property type="entry name" value="Exonuc_VII_S"/>
    <property type="match status" value="1"/>
</dbReference>
<dbReference type="EC" id="3.1.11.6" evidence="6"/>
<evidence type="ECO:0000256" key="6">
    <source>
        <dbReference type="HAMAP-Rule" id="MF_00337"/>
    </source>
</evidence>
<dbReference type="NCBIfam" id="TIGR01280">
    <property type="entry name" value="xseB"/>
    <property type="match status" value="1"/>
</dbReference>
<dbReference type="AlphaFoldDB" id="A0AA46AIC1"/>
<dbReference type="PANTHER" id="PTHR34137">
    <property type="entry name" value="EXODEOXYRIBONUCLEASE 7 SMALL SUBUNIT"/>
    <property type="match status" value="1"/>
</dbReference>
<comment type="similarity">
    <text evidence="1 6">Belongs to the XseB family.</text>
</comment>
<keyword evidence="8" id="KW-1185">Reference proteome</keyword>
<gene>
    <name evidence="6" type="primary">xseB</name>
    <name evidence="7" type="ORF">SAMN06296020_103249</name>
</gene>
<dbReference type="Gene3D" id="1.10.287.1040">
    <property type="entry name" value="Exonuclease VII, small subunit"/>
    <property type="match status" value="1"/>
</dbReference>
<dbReference type="EMBL" id="FXUF01000003">
    <property type="protein sequence ID" value="SMP48477.1"/>
    <property type="molecule type" value="Genomic_DNA"/>
</dbReference>
<comment type="catalytic activity">
    <reaction evidence="6">
        <text>Exonucleolytic cleavage in either 5'- to 3'- or 3'- to 5'-direction to yield nucleoside 5'-phosphates.</text>
        <dbReference type="EC" id="3.1.11.6"/>
    </reaction>
</comment>
<proteinExistence type="inferred from homology"/>
<dbReference type="GO" id="GO:0008855">
    <property type="term" value="F:exodeoxyribonuclease VII activity"/>
    <property type="evidence" value="ECO:0007669"/>
    <property type="project" value="UniProtKB-UniRule"/>
</dbReference>
<evidence type="ECO:0000256" key="5">
    <source>
        <dbReference type="ARBA" id="ARBA00022839"/>
    </source>
</evidence>